<dbReference type="Gene3D" id="3.40.50.150">
    <property type="entry name" value="Vaccinia Virus protein VP39"/>
    <property type="match status" value="1"/>
</dbReference>
<dbReference type="PANTHER" id="PTHR43591:SF102">
    <property type="entry name" value="S-ADENOSYL-L-METHIONINE-DEPENDENT METHYLTRANSFERASE"/>
    <property type="match status" value="1"/>
</dbReference>
<dbReference type="GO" id="GO:0008168">
    <property type="term" value="F:methyltransferase activity"/>
    <property type="evidence" value="ECO:0007669"/>
    <property type="project" value="TreeGrafter"/>
</dbReference>
<dbReference type="AlphaFoldDB" id="A0A9W8YW28"/>
<reference evidence="3" key="1">
    <citation type="submission" date="2022-10" db="EMBL/GenBank/DDBJ databases">
        <title>Tapping the CABI collections for fungal endophytes: first genome assemblies for Collariella, Neodidymelliopsis, Ascochyta clinopodiicola, Didymella pomorum, Didymosphaeria variabile, Neocosmospora piperis and Neocucurbitaria cava.</title>
        <authorList>
            <person name="Hill R."/>
        </authorList>
    </citation>
    <scope>NUCLEOTIDE SEQUENCE</scope>
    <source>
        <strain evidence="3">IMI 355082</strain>
    </source>
</reference>
<gene>
    <name evidence="3" type="ORF">N0V93_005175</name>
</gene>
<evidence type="ECO:0000313" key="3">
    <source>
        <dbReference type="EMBL" id="KAJ4391557.1"/>
    </source>
</evidence>
<proteinExistence type="inferred from homology"/>
<evidence type="ECO:0008006" key="5">
    <source>
        <dbReference type="Google" id="ProtNLM"/>
    </source>
</evidence>
<protein>
    <recommendedName>
        <fullName evidence="5">Methyltransferase</fullName>
    </recommendedName>
</protein>
<dbReference type="Proteomes" id="UP001140453">
    <property type="component" value="Unassembled WGS sequence"/>
</dbReference>
<dbReference type="Pfam" id="PF13489">
    <property type="entry name" value="Methyltransf_23"/>
    <property type="match status" value="1"/>
</dbReference>
<keyword evidence="4" id="KW-1185">Reference proteome</keyword>
<evidence type="ECO:0000256" key="2">
    <source>
        <dbReference type="SAM" id="MobiDB-lite"/>
    </source>
</evidence>
<dbReference type="PANTHER" id="PTHR43591">
    <property type="entry name" value="METHYLTRANSFERASE"/>
    <property type="match status" value="1"/>
</dbReference>
<dbReference type="EMBL" id="JAPEVB010000003">
    <property type="protein sequence ID" value="KAJ4391557.1"/>
    <property type="molecule type" value="Genomic_DNA"/>
</dbReference>
<dbReference type="OrthoDB" id="2013972at2759"/>
<dbReference type="InterPro" id="IPR029063">
    <property type="entry name" value="SAM-dependent_MTases_sf"/>
</dbReference>
<evidence type="ECO:0000313" key="4">
    <source>
        <dbReference type="Proteomes" id="UP001140453"/>
    </source>
</evidence>
<accession>A0A9W8YW28</accession>
<dbReference type="CDD" id="cd02440">
    <property type="entry name" value="AdoMet_MTases"/>
    <property type="match status" value="1"/>
</dbReference>
<evidence type="ECO:0000256" key="1">
    <source>
        <dbReference type="ARBA" id="ARBA00038158"/>
    </source>
</evidence>
<feature type="compositionally biased region" description="Low complexity" evidence="2">
    <location>
        <begin position="14"/>
        <end position="24"/>
    </location>
</feature>
<organism evidence="3 4">
    <name type="scientific">Gnomoniopsis smithogilvyi</name>
    <dbReference type="NCBI Taxonomy" id="1191159"/>
    <lineage>
        <taxon>Eukaryota</taxon>
        <taxon>Fungi</taxon>
        <taxon>Dikarya</taxon>
        <taxon>Ascomycota</taxon>
        <taxon>Pezizomycotina</taxon>
        <taxon>Sordariomycetes</taxon>
        <taxon>Sordariomycetidae</taxon>
        <taxon>Diaporthales</taxon>
        <taxon>Gnomoniaceae</taxon>
        <taxon>Gnomoniopsis</taxon>
    </lineage>
</organism>
<comment type="caution">
    <text evidence="3">The sequence shown here is derived from an EMBL/GenBank/DDBJ whole genome shotgun (WGS) entry which is preliminary data.</text>
</comment>
<feature type="region of interest" description="Disordered" evidence="2">
    <location>
        <begin position="1"/>
        <end position="52"/>
    </location>
</feature>
<sequence>MEGYNSPTMAVPGQGQQDQTQNSQEYPTTQFGPNDPSMSHEVLPNQSPHQHVDQQSAYHGFYGEPFQTPAFIEPTNERTHLELGTSYPQTSSMPVSAGIPGLTFNGYRLEPSAKPIPEEFIRIPSGTSIAEPGSILDEESGRTYYNHHTGKYFFPNDAPEQDRLDLQHRVFKLYHWGKLYEAPITAPRKVLDIGTGTGIWACQFARQHPQAEVIGTDLSLIQPVNAPDNCVFIKENSELDEWIFPDPFDFIFLRLMNSAFDNHFTVFKKSFDSLAPGAWIEIHDATFELLCSDGSCTCSNIERWAELMFLGGAAVGRDLKVPKRYKQWLIDIGFVDVVEDVGPLPGNPWPSDPRFQDLGRWQMTNFYRGIRGMSWKLLRALDMTPAEIEDLIEKVKDDLTNWNLHFCFPIYTIYGRKPHPGETVQQPTQ</sequence>
<comment type="similarity">
    <text evidence="1">Belongs to the methyltransferase superfamily. LaeA methyltransferase family.</text>
</comment>
<name>A0A9W8YW28_9PEZI</name>
<dbReference type="SUPFAM" id="SSF53335">
    <property type="entry name" value="S-adenosyl-L-methionine-dependent methyltransferases"/>
    <property type="match status" value="1"/>
</dbReference>